<dbReference type="PANTHER" id="PTHR33607">
    <property type="entry name" value="ENDONUCLEASE-1"/>
    <property type="match status" value="1"/>
</dbReference>
<dbReference type="GO" id="GO:0004519">
    <property type="term" value="F:endonuclease activity"/>
    <property type="evidence" value="ECO:0007669"/>
    <property type="project" value="UniProtKB-KW"/>
</dbReference>
<name>A0A3M5PGU8_PSEVI</name>
<organism evidence="4 5">
    <name type="scientific">Pseudomonas viridiflava</name>
    <name type="common">Phytomonas viridiflava</name>
    <dbReference type="NCBI Taxonomy" id="33069"/>
    <lineage>
        <taxon>Bacteria</taxon>
        <taxon>Pseudomonadati</taxon>
        <taxon>Pseudomonadota</taxon>
        <taxon>Gammaproteobacteria</taxon>
        <taxon>Pseudomonadales</taxon>
        <taxon>Pseudomonadaceae</taxon>
        <taxon>Pseudomonas</taxon>
    </lineage>
</organism>
<dbReference type="PANTHER" id="PTHR33607:SF2">
    <property type="entry name" value="ENDONUCLEASE-1"/>
    <property type="match status" value="1"/>
</dbReference>
<comment type="caution">
    <text evidence="4">The sequence shown here is derived from an EMBL/GenBank/DDBJ whole genome shotgun (WGS) entry which is preliminary data.</text>
</comment>
<dbReference type="InterPro" id="IPR007346">
    <property type="entry name" value="Endonuclease-I"/>
</dbReference>
<sequence>MRAMTKASAKRYRHLQAPETLSYTGVAKDHALKYCTHVQPIQGPFTWQIPPQRPPRPIPINAWAFGYRRSSTRKPRRKPGLLCSFVCKTSRKTIGRSFLKRSQRTITSPSPGAMTVVCSCSGPCPRKTDGMMFRFSAVPCLTLLACFSLTALAEAPRTFSEAKKVAWGLYAPQSTEFYCGCKYTGNKVDLAGCGYVPRKNAARAKRIEWEHIVPAWQIGHLRQCWQNGGRKNCTKNDAVYKRAEADLHNLVPSIGEVNGDRNNFSFGWIPEQKRQYGSCLTQVDFKARKVMPRPSIRGMIARTYFYMSKRYNLRLSRQDQQLYQAWNKTYPPQPWERQRNQRVACVMGHGNEFVGPVNMKSCT</sequence>
<dbReference type="Proteomes" id="UP000273854">
    <property type="component" value="Unassembled WGS sequence"/>
</dbReference>
<dbReference type="AlphaFoldDB" id="A0A3M5PGU8"/>
<evidence type="ECO:0000313" key="5">
    <source>
        <dbReference type="Proteomes" id="UP000273854"/>
    </source>
</evidence>
<comment type="similarity">
    <text evidence="1">Belongs to the EndA/NucM nuclease family.</text>
</comment>
<dbReference type="Pfam" id="PF04231">
    <property type="entry name" value="Endonuclease_1"/>
    <property type="match status" value="1"/>
</dbReference>
<dbReference type="EMBL" id="RBTP01000012">
    <property type="protein sequence ID" value="RMT83880.1"/>
    <property type="molecule type" value="Genomic_DNA"/>
</dbReference>
<accession>A0A3M5PGU8</accession>
<dbReference type="InterPro" id="IPR044925">
    <property type="entry name" value="His-Me_finger_sf"/>
</dbReference>
<gene>
    <name evidence="4" type="ORF">ALP40_04997</name>
</gene>
<proteinExistence type="inferred from homology"/>
<keyword evidence="4" id="KW-0255">Endonuclease</keyword>
<evidence type="ECO:0000256" key="2">
    <source>
        <dbReference type="ARBA" id="ARBA00022722"/>
    </source>
</evidence>
<keyword evidence="2" id="KW-0540">Nuclease</keyword>
<dbReference type="SUPFAM" id="SSF54060">
    <property type="entry name" value="His-Me finger endonucleases"/>
    <property type="match status" value="1"/>
</dbReference>
<evidence type="ECO:0000313" key="4">
    <source>
        <dbReference type="EMBL" id="RMT83880.1"/>
    </source>
</evidence>
<keyword evidence="3" id="KW-0378">Hydrolase</keyword>
<evidence type="ECO:0000256" key="1">
    <source>
        <dbReference type="ARBA" id="ARBA00006429"/>
    </source>
</evidence>
<dbReference type="GO" id="GO:0016787">
    <property type="term" value="F:hydrolase activity"/>
    <property type="evidence" value="ECO:0007669"/>
    <property type="project" value="UniProtKB-KW"/>
</dbReference>
<protein>
    <submittedName>
        <fullName evidence="4">Endonuclease I</fullName>
    </submittedName>
</protein>
<reference evidence="4 5" key="1">
    <citation type="submission" date="2018-08" db="EMBL/GenBank/DDBJ databases">
        <title>Recombination of ecologically and evolutionarily significant loci maintains genetic cohesion in the Pseudomonas syringae species complex.</title>
        <authorList>
            <person name="Dillon M."/>
            <person name="Thakur S."/>
            <person name="Almeida R.N.D."/>
            <person name="Weir B.S."/>
            <person name="Guttman D.S."/>
        </authorList>
    </citation>
    <scope>NUCLEOTIDE SEQUENCE [LARGE SCALE GENOMIC DNA]</scope>
    <source>
        <strain evidence="4 5">ICMP 19473</strain>
    </source>
</reference>
<evidence type="ECO:0000256" key="3">
    <source>
        <dbReference type="ARBA" id="ARBA00022801"/>
    </source>
</evidence>